<dbReference type="Proteomes" id="UP000015001">
    <property type="component" value="Unassembled WGS sequence"/>
</dbReference>
<feature type="region of interest" description="Disordered" evidence="1">
    <location>
        <begin position="1"/>
        <end position="46"/>
    </location>
</feature>
<protein>
    <submittedName>
        <fullName evidence="2">Uncharacterized protein</fullName>
    </submittedName>
</protein>
<gene>
    <name evidence="2" type="ORF">STAFG_7282</name>
</gene>
<evidence type="ECO:0000313" key="3">
    <source>
        <dbReference type="Proteomes" id="UP000015001"/>
    </source>
</evidence>
<comment type="caution">
    <text evidence="2">The sequence shown here is derived from an EMBL/GenBank/DDBJ whole genome shotgun (WGS) entry which is preliminary data.</text>
</comment>
<evidence type="ECO:0000256" key="1">
    <source>
        <dbReference type="SAM" id="MobiDB-lite"/>
    </source>
</evidence>
<dbReference type="EMBL" id="AOPY01001619">
    <property type="protein sequence ID" value="EPJ35646.1"/>
    <property type="molecule type" value="Genomic_DNA"/>
</dbReference>
<dbReference type="PATRIC" id="fig|1283301.3.peg.7231"/>
<accession>S4MGK6</accession>
<evidence type="ECO:0000313" key="2">
    <source>
        <dbReference type="EMBL" id="EPJ35646.1"/>
    </source>
</evidence>
<dbReference type="AlphaFoldDB" id="S4MGK6"/>
<sequence>MQVQIGRLEVTAGGAPQGGGGRPRPRDAERPRAAVSLADYLARGRE</sequence>
<organism evidence="2 3">
    <name type="scientific">Streptomyces afghaniensis 772</name>
    <dbReference type="NCBI Taxonomy" id="1283301"/>
    <lineage>
        <taxon>Bacteria</taxon>
        <taxon>Bacillati</taxon>
        <taxon>Actinomycetota</taxon>
        <taxon>Actinomycetes</taxon>
        <taxon>Kitasatosporales</taxon>
        <taxon>Streptomycetaceae</taxon>
        <taxon>Streptomyces</taxon>
    </lineage>
</organism>
<name>S4MGK6_9ACTN</name>
<keyword evidence="3" id="KW-1185">Reference proteome</keyword>
<dbReference type="HOGENOM" id="CLU_3189319_0_0_11"/>
<proteinExistence type="predicted"/>
<reference evidence="2 3" key="1">
    <citation type="submission" date="2013-02" db="EMBL/GenBank/DDBJ databases">
        <title>Draft Genome Sequence of Streptomyces afghaniensis, Which Produces Compounds of the Julimycin B-Complex.</title>
        <authorList>
            <person name="Gruening B.A."/>
            <person name="Praeg A."/>
            <person name="Erxleben A."/>
            <person name="Guenther S."/>
            <person name="Fiedler H.-P."/>
            <person name="Goodfellow M."/>
            <person name="Mueller M."/>
        </authorList>
    </citation>
    <scope>NUCLEOTIDE SEQUENCE [LARGE SCALE GENOMIC DNA]</scope>
    <source>
        <strain evidence="2 3">772</strain>
    </source>
</reference>